<dbReference type="Pfam" id="PF02591">
    <property type="entry name" value="Zn_ribbon_9"/>
    <property type="match status" value="1"/>
</dbReference>
<dbReference type="Pfam" id="PF24481">
    <property type="entry name" value="CT398_CC"/>
    <property type="match status" value="1"/>
</dbReference>
<dbReference type="Proteomes" id="UP000093355">
    <property type="component" value="Unassembled WGS sequence"/>
</dbReference>
<dbReference type="InterPro" id="IPR003743">
    <property type="entry name" value="Zf-RING_7"/>
</dbReference>
<evidence type="ECO:0000313" key="5">
    <source>
        <dbReference type="Proteomes" id="UP000093355"/>
    </source>
</evidence>
<keyword evidence="5" id="KW-1185">Reference proteome</keyword>
<evidence type="ECO:0000256" key="1">
    <source>
        <dbReference type="SAM" id="Coils"/>
    </source>
</evidence>
<keyword evidence="1" id="KW-0175">Coiled coil</keyword>
<feature type="coiled-coil region" evidence="1">
    <location>
        <begin position="58"/>
        <end position="175"/>
    </location>
</feature>
<dbReference type="AlphaFoldDB" id="A0A1B9NGR5"/>
<dbReference type="EMBL" id="LXMD01000012">
    <property type="protein sequence ID" value="OCG75763.1"/>
    <property type="molecule type" value="Genomic_DNA"/>
</dbReference>
<name>A0A1B9NGR5_9MICO</name>
<dbReference type="InterPro" id="IPR056003">
    <property type="entry name" value="CT398_CC_hairpin"/>
</dbReference>
<dbReference type="STRING" id="904291.A7J15_01575"/>
<dbReference type="Gene3D" id="1.10.287.1490">
    <property type="match status" value="1"/>
</dbReference>
<proteinExistence type="predicted"/>
<evidence type="ECO:0000259" key="3">
    <source>
        <dbReference type="Pfam" id="PF24481"/>
    </source>
</evidence>
<feature type="domain" description="CT398-like coiled coil hairpin" evidence="3">
    <location>
        <begin position="14"/>
        <end position="190"/>
    </location>
</feature>
<protein>
    <submittedName>
        <fullName evidence="4">Uncharacterized protein</fullName>
    </submittedName>
</protein>
<comment type="caution">
    <text evidence="4">The sequence shown here is derived from an EMBL/GenBank/DDBJ whole genome shotgun (WGS) entry which is preliminary data.</text>
</comment>
<organism evidence="4 5">
    <name type="scientific">Microbacterium sediminis</name>
    <dbReference type="NCBI Taxonomy" id="904291"/>
    <lineage>
        <taxon>Bacteria</taxon>
        <taxon>Bacillati</taxon>
        <taxon>Actinomycetota</taxon>
        <taxon>Actinomycetes</taxon>
        <taxon>Micrococcales</taxon>
        <taxon>Microbacteriaceae</taxon>
        <taxon>Microbacterium</taxon>
    </lineage>
</organism>
<reference evidence="4 5" key="1">
    <citation type="submission" date="2016-05" db="EMBL/GenBank/DDBJ databases">
        <authorList>
            <person name="Lavstsen T."/>
            <person name="Jespersen J.S."/>
        </authorList>
    </citation>
    <scope>NUCLEOTIDE SEQUENCE [LARGE SCALE GENOMIC DNA]</scope>
    <source>
        <strain evidence="4 5">YLB-01</strain>
    </source>
</reference>
<evidence type="ECO:0000259" key="2">
    <source>
        <dbReference type="Pfam" id="PF02591"/>
    </source>
</evidence>
<gene>
    <name evidence="4" type="ORF">A7J15_01575</name>
</gene>
<dbReference type="OrthoDB" id="9784388at2"/>
<evidence type="ECO:0000313" key="4">
    <source>
        <dbReference type="EMBL" id="OCG75763.1"/>
    </source>
</evidence>
<sequence>MKASPADQLQLLDLADIDRRMKRAEAARSTPPQATRVKELIEQRNGQGRELVARTNARDDVLAELRRVEADIEVARKRRARDEERLTQTAIARDALALQEEIAALGRRIDDLETAELELMERRDVAEAELAEQQALMDATTAEGRRLSEEAKRAVADAERELGQLTRDREALATALPAALRAEYDRLAARGTGAALFTRTTCGGCRIALSPSDIAVLRATPKDELAYCPECGTILVRTNESGLEESAEQGGVRFE</sequence>
<accession>A0A1B9NGR5</accession>
<feature type="domain" description="C4-type zinc ribbon" evidence="2">
    <location>
        <begin position="201"/>
        <end position="235"/>
    </location>
</feature>